<comment type="caution">
    <text evidence="1">The sequence shown here is derived from an EMBL/GenBank/DDBJ whole genome shotgun (WGS) entry which is preliminary data.</text>
</comment>
<protein>
    <submittedName>
        <fullName evidence="1">Uncharacterized protein</fullName>
    </submittedName>
</protein>
<keyword evidence="2" id="KW-1185">Reference proteome</keyword>
<gene>
    <name evidence="1" type="ORF">DY000_02048806</name>
</gene>
<evidence type="ECO:0000313" key="2">
    <source>
        <dbReference type="Proteomes" id="UP000266723"/>
    </source>
</evidence>
<name>A0ABQ7F3J4_BRACR</name>
<accession>A0ABQ7F3J4</accession>
<dbReference type="EMBL" id="QGKV02000297">
    <property type="protein sequence ID" value="KAF3609770.1"/>
    <property type="molecule type" value="Genomic_DNA"/>
</dbReference>
<organism evidence="1 2">
    <name type="scientific">Brassica cretica</name>
    <name type="common">Mustard</name>
    <dbReference type="NCBI Taxonomy" id="69181"/>
    <lineage>
        <taxon>Eukaryota</taxon>
        <taxon>Viridiplantae</taxon>
        <taxon>Streptophyta</taxon>
        <taxon>Embryophyta</taxon>
        <taxon>Tracheophyta</taxon>
        <taxon>Spermatophyta</taxon>
        <taxon>Magnoliopsida</taxon>
        <taxon>eudicotyledons</taxon>
        <taxon>Gunneridae</taxon>
        <taxon>Pentapetalae</taxon>
        <taxon>rosids</taxon>
        <taxon>malvids</taxon>
        <taxon>Brassicales</taxon>
        <taxon>Brassicaceae</taxon>
        <taxon>Brassiceae</taxon>
        <taxon>Brassica</taxon>
    </lineage>
</organism>
<proteinExistence type="predicted"/>
<evidence type="ECO:0000313" key="1">
    <source>
        <dbReference type="EMBL" id="KAF3609770.1"/>
    </source>
</evidence>
<sequence length="79" mass="8594">MSLIVSDLLCGLLQVPQIFFGNDQSFELGLGFLWVDLCSLTPNIGLDKVAVNLLWFSLEATDVAVLRLVPRVVVMSSVG</sequence>
<reference evidence="1 2" key="1">
    <citation type="journal article" date="2020" name="BMC Genomics">
        <title>Intraspecific diversification of the crop wild relative Brassica cretica Lam. using demographic model selection.</title>
        <authorList>
            <person name="Kioukis A."/>
            <person name="Michalopoulou V.A."/>
            <person name="Briers L."/>
            <person name="Pirintsos S."/>
            <person name="Studholme D.J."/>
            <person name="Pavlidis P."/>
            <person name="Sarris P.F."/>
        </authorList>
    </citation>
    <scope>NUCLEOTIDE SEQUENCE [LARGE SCALE GENOMIC DNA]</scope>
    <source>
        <strain evidence="2">cv. PFS-1207/04</strain>
    </source>
</reference>
<dbReference type="Proteomes" id="UP000266723">
    <property type="component" value="Unassembled WGS sequence"/>
</dbReference>